<keyword evidence="4 5" id="KW-0472">Membrane</keyword>
<comment type="subcellular location">
    <subcellularLocation>
        <location evidence="1">Membrane</location>
        <topology evidence="1">Multi-pass membrane protein</topology>
    </subcellularLocation>
</comment>
<evidence type="ECO:0000256" key="3">
    <source>
        <dbReference type="ARBA" id="ARBA00022989"/>
    </source>
</evidence>
<keyword evidence="7" id="KW-1185">Reference proteome</keyword>
<evidence type="ECO:0000256" key="4">
    <source>
        <dbReference type="ARBA" id="ARBA00023136"/>
    </source>
</evidence>
<dbReference type="AlphaFoldDB" id="A0A4R4E955"/>
<dbReference type="PANTHER" id="PTHR33514">
    <property type="entry name" value="PROTEIN ABCI12, CHLOROPLASTIC"/>
    <property type="match status" value="1"/>
</dbReference>
<evidence type="ECO:0000256" key="2">
    <source>
        <dbReference type="ARBA" id="ARBA00022692"/>
    </source>
</evidence>
<feature type="transmembrane region" description="Helical" evidence="5">
    <location>
        <begin position="244"/>
        <end position="262"/>
    </location>
</feature>
<evidence type="ECO:0000313" key="7">
    <source>
        <dbReference type="Proteomes" id="UP000295418"/>
    </source>
</evidence>
<dbReference type="OrthoDB" id="8075495at2"/>
<dbReference type="Proteomes" id="UP000295418">
    <property type="component" value="Unassembled WGS sequence"/>
</dbReference>
<feature type="transmembrane region" description="Helical" evidence="5">
    <location>
        <begin position="29"/>
        <end position="55"/>
    </location>
</feature>
<protein>
    <submittedName>
        <fullName evidence="6">Energy-coupling factor transporter transmembrane protein EcfT</fullName>
    </submittedName>
</protein>
<dbReference type="EMBL" id="SKFG01000013">
    <property type="protein sequence ID" value="TCZ76356.1"/>
    <property type="molecule type" value="Genomic_DNA"/>
</dbReference>
<dbReference type="InterPro" id="IPR003339">
    <property type="entry name" value="ABC/ECF_trnsptr_transmembrane"/>
</dbReference>
<sequence>MNNKFIIGRYIDTNSWIHKLDPRSKTIAMMLYVITIITSDSLYDVILISFVSFAIMLSTRIPLSTYLRAVRPLRFLILYIMIFHLLFTQSGQAVFTWGWIHITSNGLWKGLFAGWRMAMMISFTAMLTFTTTPNRLTQGLESVLYPLKLFRVSPERITLMLQIALRFIPTIFSETHRIIKAQASRGADLKELPWKAKGKMIISLLLPVTVSAFRRADDLVNSMESRGYELGATRSKYHTLSWSNNDSLLLMIFILLIALIIWL</sequence>
<dbReference type="CDD" id="cd16914">
    <property type="entry name" value="EcfT"/>
    <property type="match status" value="1"/>
</dbReference>
<dbReference type="RefSeq" id="WP_132418723.1">
    <property type="nucleotide sequence ID" value="NZ_SKFG01000013.1"/>
</dbReference>
<evidence type="ECO:0000313" key="6">
    <source>
        <dbReference type="EMBL" id="TCZ76356.1"/>
    </source>
</evidence>
<comment type="caution">
    <text evidence="6">The sequence shown here is derived from an EMBL/GenBank/DDBJ whole genome shotgun (WGS) entry which is preliminary data.</text>
</comment>
<evidence type="ECO:0000256" key="5">
    <source>
        <dbReference type="SAM" id="Phobius"/>
    </source>
</evidence>
<reference evidence="6 7" key="1">
    <citation type="submission" date="2019-03" db="EMBL/GenBank/DDBJ databases">
        <authorList>
            <person name="Kim M.K.M."/>
        </authorList>
    </citation>
    <scope>NUCLEOTIDE SEQUENCE [LARGE SCALE GENOMIC DNA]</scope>
    <source>
        <strain evidence="6 7">18JY21-1</strain>
    </source>
</reference>
<keyword evidence="2 5" id="KW-0812">Transmembrane</keyword>
<gene>
    <name evidence="6" type="ORF">E0485_14255</name>
</gene>
<dbReference type="Pfam" id="PF02361">
    <property type="entry name" value="CbiQ"/>
    <property type="match status" value="1"/>
</dbReference>
<dbReference type="GO" id="GO:0005886">
    <property type="term" value="C:plasma membrane"/>
    <property type="evidence" value="ECO:0007669"/>
    <property type="project" value="TreeGrafter"/>
</dbReference>
<feature type="transmembrane region" description="Helical" evidence="5">
    <location>
        <begin position="112"/>
        <end position="130"/>
    </location>
</feature>
<feature type="transmembrane region" description="Helical" evidence="5">
    <location>
        <begin position="76"/>
        <end position="100"/>
    </location>
</feature>
<organism evidence="6 7">
    <name type="scientific">Paenibacillus albiflavus</name>
    <dbReference type="NCBI Taxonomy" id="2545760"/>
    <lineage>
        <taxon>Bacteria</taxon>
        <taxon>Bacillati</taxon>
        <taxon>Bacillota</taxon>
        <taxon>Bacilli</taxon>
        <taxon>Bacillales</taxon>
        <taxon>Paenibacillaceae</taxon>
        <taxon>Paenibacillus</taxon>
    </lineage>
</organism>
<proteinExistence type="predicted"/>
<dbReference type="PANTHER" id="PTHR33514:SF13">
    <property type="entry name" value="PROTEIN ABCI12, CHLOROPLASTIC"/>
    <property type="match status" value="1"/>
</dbReference>
<name>A0A4R4E955_9BACL</name>
<evidence type="ECO:0000256" key="1">
    <source>
        <dbReference type="ARBA" id="ARBA00004141"/>
    </source>
</evidence>
<keyword evidence="3 5" id="KW-1133">Transmembrane helix</keyword>
<accession>A0A4R4E955</accession>